<dbReference type="GO" id="GO:0070626">
    <property type="term" value="F:(S)-2-(5-amino-1-(5-phospho-D-ribosyl)imidazole-4-carboxamido) succinate lyase (fumarate-forming) activity"/>
    <property type="evidence" value="ECO:0007669"/>
    <property type="project" value="TreeGrafter"/>
</dbReference>
<evidence type="ECO:0000313" key="13">
    <source>
        <dbReference type="EMBL" id="GAH90473.1"/>
    </source>
</evidence>
<evidence type="ECO:0000256" key="8">
    <source>
        <dbReference type="ARBA" id="ARBA00024477"/>
    </source>
</evidence>
<dbReference type="EC" id="4.3.2.2" evidence="4"/>
<feature type="region of interest" description="Disordered" evidence="11">
    <location>
        <begin position="229"/>
        <end position="249"/>
    </location>
</feature>
<proteinExistence type="inferred from homology"/>
<keyword evidence="6" id="KW-0658">Purine biosynthesis</keyword>
<evidence type="ECO:0000259" key="12">
    <source>
        <dbReference type="SMART" id="SM00998"/>
    </source>
</evidence>
<dbReference type="GO" id="GO:0044208">
    <property type="term" value="P:'de novo' AMP biosynthetic process"/>
    <property type="evidence" value="ECO:0007669"/>
    <property type="project" value="UniProtKB-UniPathway"/>
</dbReference>
<comment type="catalytic activity">
    <reaction evidence="10">
        <text>N(6)-(1,2-dicarboxyethyl)-AMP = fumarate + AMP</text>
        <dbReference type="Rhea" id="RHEA:16853"/>
        <dbReference type="ChEBI" id="CHEBI:29806"/>
        <dbReference type="ChEBI" id="CHEBI:57567"/>
        <dbReference type="ChEBI" id="CHEBI:456215"/>
        <dbReference type="EC" id="4.3.2.2"/>
    </reaction>
    <physiologicalReaction direction="left-to-right" evidence="10">
        <dbReference type="Rhea" id="RHEA:16854"/>
    </physiologicalReaction>
</comment>
<dbReference type="Pfam" id="PF00206">
    <property type="entry name" value="Lyase_1"/>
    <property type="match status" value="1"/>
</dbReference>
<reference evidence="13" key="1">
    <citation type="journal article" date="2014" name="Front. Microbiol.">
        <title>High frequency of phylogenetically diverse reductive dehalogenase-homologous genes in deep subseafloor sedimentary metagenomes.</title>
        <authorList>
            <person name="Kawai M."/>
            <person name="Futagami T."/>
            <person name="Toyoda A."/>
            <person name="Takaki Y."/>
            <person name="Nishi S."/>
            <person name="Hori S."/>
            <person name="Arai W."/>
            <person name="Tsubouchi T."/>
            <person name="Morono Y."/>
            <person name="Uchiyama I."/>
            <person name="Ito T."/>
            <person name="Fujiyama A."/>
            <person name="Inagaki F."/>
            <person name="Takami H."/>
        </authorList>
    </citation>
    <scope>NUCLEOTIDE SEQUENCE</scope>
    <source>
        <strain evidence="13">Expedition CK06-06</strain>
    </source>
</reference>
<dbReference type="NCBIfam" id="TIGR00928">
    <property type="entry name" value="purB"/>
    <property type="match status" value="1"/>
</dbReference>
<dbReference type="PRINTS" id="PR00145">
    <property type="entry name" value="ARGSUCLYASE"/>
</dbReference>
<protein>
    <recommendedName>
        <fullName evidence="5">Adenylosuccinate lyase</fullName>
        <ecNumber evidence="4">4.3.2.2</ecNumber>
    </recommendedName>
    <alternativeName>
        <fullName evidence="9">Adenylosuccinase</fullName>
    </alternativeName>
</protein>
<dbReference type="InterPro" id="IPR022761">
    <property type="entry name" value="Fumarate_lyase_N"/>
</dbReference>
<dbReference type="SUPFAM" id="SSF48557">
    <property type="entry name" value="L-aspartase-like"/>
    <property type="match status" value="1"/>
</dbReference>
<dbReference type="EMBL" id="BARV01000918">
    <property type="protein sequence ID" value="GAH90473.1"/>
    <property type="molecule type" value="Genomic_DNA"/>
</dbReference>
<evidence type="ECO:0000256" key="2">
    <source>
        <dbReference type="ARBA" id="ARBA00004734"/>
    </source>
</evidence>
<sequence length="372" mass="41813">MQFAKWLEVEIAVCEAWSELGVIPREAVPKIKLARVNFKRMEEILKETHHDVTAFLGAVSESLGNESRFIHLGLTSSDVIDTALSLQLVEATEILSQDIKELISVLAQRAIEHKYTVMIGRTHGIHAEPISFGLKLALWVEEMKRNRLRLTEAKRAIAVGKISGAVGTYATLSPQVEEKTCAKLKLAPAPVSSQILQRDRHAQFITTLAIISSSLEKFATEIRGLQKTETREVEEPFGASQTGSSAMPHKRNPELCERICGLARLVRSYALTSMENIALWHERDISHSSTERIILPDSCLILDYSLALFTPIMRGLQIYPQRMKQNIKLTKGLVFSQRVMLALIDKGLSRQKAYELVQRNAMKAWKGNKNFL</sequence>
<dbReference type="CDD" id="cd01360">
    <property type="entry name" value="Adenylsuccinate_lyase_1"/>
    <property type="match status" value="1"/>
</dbReference>
<dbReference type="GO" id="GO:0004018">
    <property type="term" value="F:N6-(1,2-dicarboxyethyl)AMP AMP-lyase (fumarate-forming) activity"/>
    <property type="evidence" value="ECO:0007669"/>
    <property type="project" value="InterPro"/>
</dbReference>
<evidence type="ECO:0000256" key="10">
    <source>
        <dbReference type="ARBA" id="ARBA00049115"/>
    </source>
</evidence>
<feature type="domain" description="Adenylosuccinate lyase C-terminal" evidence="12">
    <location>
        <begin position="331"/>
        <end position="372"/>
    </location>
</feature>
<dbReference type="InterPro" id="IPR004769">
    <property type="entry name" value="Pur_lyase"/>
</dbReference>
<keyword evidence="7" id="KW-0456">Lyase</keyword>
<dbReference type="GO" id="GO:0006189">
    <property type="term" value="P:'de novo' IMP biosynthetic process"/>
    <property type="evidence" value="ECO:0007669"/>
    <property type="project" value="UniProtKB-UniPathway"/>
</dbReference>
<dbReference type="FunFam" id="1.20.200.10:FF:000008">
    <property type="entry name" value="Adenylosuccinate lyase"/>
    <property type="match status" value="1"/>
</dbReference>
<accession>X1L8M9</accession>
<evidence type="ECO:0000256" key="9">
    <source>
        <dbReference type="ARBA" id="ARBA00030717"/>
    </source>
</evidence>
<name>X1L8M9_9ZZZZ</name>
<feature type="non-terminal residue" evidence="13">
    <location>
        <position position="372"/>
    </location>
</feature>
<evidence type="ECO:0000256" key="7">
    <source>
        <dbReference type="ARBA" id="ARBA00023239"/>
    </source>
</evidence>
<dbReference type="PROSITE" id="PS00163">
    <property type="entry name" value="FUMARATE_LYASES"/>
    <property type="match status" value="1"/>
</dbReference>
<dbReference type="PANTHER" id="PTHR43172:SF1">
    <property type="entry name" value="ADENYLOSUCCINATE LYASE"/>
    <property type="match status" value="1"/>
</dbReference>
<dbReference type="GO" id="GO:0005829">
    <property type="term" value="C:cytosol"/>
    <property type="evidence" value="ECO:0007669"/>
    <property type="project" value="TreeGrafter"/>
</dbReference>
<comment type="similarity">
    <text evidence="3">Belongs to the lyase 1 family. Adenylosuccinate lyase subfamily.</text>
</comment>
<comment type="catalytic activity">
    <reaction evidence="8">
        <text>(2S)-2-[5-amino-1-(5-phospho-beta-D-ribosyl)imidazole-4-carboxamido]succinate = 5-amino-1-(5-phospho-beta-D-ribosyl)imidazole-4-carboxamide + fumarate</text>
        <dbReference type="Rhea" id="RHEA:23920"/>
        <dbReference type="ChEBI" id="CHEBI:29806"/>
        <dbReference type="ChEBI" id="CHEBI:58443"/>
        <dbReference type="ChEBI" id="CHEBI:58475"/>
        <dbReference type="EC" id="4.3.2.2"/>
    </reaction>
    <physiologicalReaction direction="left-to-right" evidence="8">
        <dbReference type="Rhea" id="RHEA:23921"/>
    </physiologicalReaction>
</comment>
<dbReference type="PRINTS" id="PR00149">
    <property type="entry name" value="FUMRATELYASE"/>
</dbReference>
<dbReference type="AlphaFoldDB" id="X1L8M9"/>
<dbReference type="SMART" id="SM00998">
    <property type="entry name" value="ADSL_C"/>
    <property type="match status" value="1"/>
</dbReference>
<dbReference type="PANTHER" id="PTHR43172">
    <property type="entry name" value="ADENYLOSUCCINATE LYASE"/>
    <property type="match status" value="1"/>
</dbReference>
<evidence type="ECO:0000256" key="6">
    <source>
        <dbReference type="ARBA" id="ARBA00022755"/>
    </source>
</evidence>
<dbReference type="InterPro" id="IPR008948">
    <property type="entry name" value="L-Aspartase-like"/>
</dbReference>
<dbReference type="InterPro" id="IPR020557">
    <property type="entry name" value="Fumarate_lyase_CS"/>
</dbReference>
<evidence type="ECO:0000256" key="4">
    <source>
        <dbReference type="ARBA" id="ARBA00012339"/>
    </source>
</evidence>
<dbReference type="InterPro" id="IPR000362">
    <property type="entry name" value="Fumarate_lyase_fam"/>
</dbReference>
<evidence type="ECO:0000256" key="11">
    <source>
        <dbReference type="SAM" id="MobiDB-lite"/>
    </source>
</evidence>
<dbReference type="Gene3D" id="1.10.275.60">
    <property type="match status" value="1"/>
</dbReference>
<dbReference type="Gene3D" id="1.10.40.30">
    <property type="entry name" value="Fumarase/aspartase (C-terminal domain)"/>
    <property type="match status" value="1"/>
</dbReference>
<comment type="pathway">
    <text evidence="1">Purine metabolism; IMP biosynthesis via de novo pathway; 5-amino-1-(5-phospho-D-ribosyl)imidazole-4-carboxamide from 5-amino-1-(5-phospho-D-ribosyl)imidazole-4-carboxylate: step 2/2.</text>
</comment>
<evidence type="ECO:0000256" key="3">
    <source>
        <dbReference type="ARBA" id="ARBA00008273"/>
    </source>
</evidence>
<gene>
    <name evidence="13" type="ORF">S06H3_02951</name>
</gene>
<dbReference type="UniPathway" id="UPA00074">
    <property type="reaction ID" value="UER00132"/>
</dbReference>
<dbReference type="UniPathway" id="UPA00075">
    <property type="reaction ID" value="UER00336"/>
</dbReference>
<evidence type="ECO:0000256" key="5">
    <source>
        <dbReference type="ARBA" id="ARBA00017058"/>
    </source>
</evidence>
<organism evidence="13">
    <name type="scientific">marine sediment metagenome</name>
    <dbReference type="NCBI Taxonomy" id="412755"/>
    <lineage>
        <taxon>unclassified sequences</taxon>
        <taxon>metagenomes</taxon>
        <taxon>ecological metagenomes</taxon>
    </lineage>
</organism>
<dbReference type="InterPro" id="IPR019468">
    <property type="entry name" value="AdenyloSucc_lyase_C"/>
</dbReference>
<dbReference type="Pfam" id="PF10397">
    <property type="entry name" value="ADSL_C"/>
    <property type="match status" value="1"/>
</dbReference>
<evidence type="ECO:0000256" key="1">
    <source>
        <dbReference type="ARBA" id="ARBA00004706"/>
    </source>
</evidence>
<comment type="pathway">
    <text evidence="2">Purine metabolism; AMP biosynthesis via de novo pathway; AMP from IMP: step 2/2.</text>
</comment>
<comment type="caution">
    <text evidence="13">The sequence shown here is derived from an EMBL/GenBank/DDBJ whole genome shotgun (WGS) entry which is preliminary data.</text>
</comment>
<dbReference type="Gene3D" id="1.20.200.10">
    <property type="entry name" value="Fumarase/aspartase (Central domain)"/>
    <property type="match status" value="1"/>
</dbReference>